<dbReference type="SUPFAM" id="SSF51735">
    <property type="entry name" value="NAD(P)-binding Rossmann-fold domains"/>
    <property type="match status" value="1"/>
</dbReference>
<reference evidence="2" key="1">
    <citation type="submission" date="2011-04" db="EMBL/GenBank/DDBJ databases">
        <title>Evolution of plant cell wall degrading machinery underlies the functional diversity of forest fungi.</title>
        <authorList>
            <consortium name="US DOE Joint Genome Institute (JGI-PGF)"/>
            <person name="Eastwood D.C."/>
            <person name="Floudas D."/>
            <person name="Binder M."/>
            <person name="Majcherczyk A."/>
            <person name="Schneider P."/>
            <person name="Aerts A."/>
            <person name="Asiegbu F.O."/>
            <person name="Baker S.E."/>
            <person name="Barry K."/>
            <person name="Bendiksby M."/>
            <person name="Blumentritt M."/>
            <person name="Coutinho P.M."/>
            <person name="Cullen D."/>
            <person name="Cullen D."/>
            <person name="Gathman A."/>
            <person name="Goodell B."/>
            <person name="Henrissat B."/>
            <person name="Ihrmark K."/>
            <person name="Kauserud H."/>
            <person name="Kohler A."/>
            <person name="LaButti K."/>
            <person name="Lapidus A."/>
            <person name="Lavin J.L."/>
            <person name="Lee Y.-H."/>
            <person name="Lindquist E."/>
            <person name="Lilly W."/>
            <person name="Lucas S."/>
            <person name="Morin E."/>
            <person name="Murat C."/>
            <person name="Oguiza J.A."/>
            <person name="Park J."/>
            <person name="Pisabarro A.G."/>
            <person name="Riley R."/>
            <person name="Rosling A."/>
            <person name="Salamov A."/>
            <person name="Schmidt O."/>
            <person name="Schmutz J."/>
            <person name="Skrede I."/>
            <person name="Stenlid J."/>
            <person name="Wiebenga A."/>
            <person name="Xie X."/>
            <person name="Kues U."/>
            <person name="Hibbett D.S."/>
            <person name="Hoffmeister D."/>
            <person name="Hogberg N."/>
            <person name="Martin F."/>
            <person name="Grigoriev I.V."/>
            <person name="Watkinson S.C."/>
        </authorList>
    </citation>
    <scope>NUCLEOTIDE SEQUENCE</scope>
    <source>
        <strain evidence="2">S7.9</strain>
    </source>
</reference>
<dbReference type="HOGENOM" id="CLU_044999_1_0_1"/>
<accession>F8NIS3</accession>
<evidence type="ECO:0008006" key="3">
    <source>
        <dbReference type="Google" id="ProtNLM"/>
    </source>
</evidence>
<dbReference type="GeneID" id="18817720"/>
<dbReference type="AlphaFoldDB" id="F8NIS3"/>
<proteinExistence type="predicted"/>
<dbReference type="OrthoDB" id="2898509at2759"/>
<evidence type="ECO:0000313" key="2">
    <source>
        <dbReference type="EMBL" id="EGO29988.1"/>
    </source>
</evidence>
<dbReference type="Proteomes" id="UP000008064">
    <property type="component" value="Unassembled WGS sequence"/>
</dbReference>
<dbReference type="PANTHER" id="PTHR47534">
    <property type="entry name" value="YALI0E05731P"/>
    <property type="match status" value="1"/>
</dbReference>
<gene>
    <name evidence="2" type="ORF">SERLADRAFT_458420</name>
</gene>
<organism>
    <name type="scientific">Serpula lacrymans var. lacrymans (strain S7.9)</name>
    <name type="common">Dry rot fungus</name>
    <dbReference type="NCBI Taxonomy" id="578457"/>
    <lineage>
        <taxon>Eukaryota</taxon>
        <taxon>Fungi</taxon>
        <taxon>Dikarya</taxon>
        <taxon>Basidiomycota</taxon>
        <taxon>Agaricomycotina</taxon>
        <taxon>Agaricomycetes</taxon>
        <taxon>Agaricomycetidae</taxon>
        <taxon>Boletales</taxon>
        <taxon>Coniophorineae</taxon>
        <taxon>Serpulaceae</taxon>
        <taxon>Serpula</taxon>
    </lineage>
</organism>
<protein>
    <recommendedName>
        <fullName evidence="3">NAD(P)-binding protein</fullName>
    </recommendedName>
</protein>
<keyword evidence="1" id="KW-0560">Oxidoreductase</keyword>
<dbReference type="PANTHER" id="PTHR47534:SF3">
    <property type="entry name" value="ALCOHOL DEHYDROGENASE-LIKE C-TERMINAL DOMAIN-CONTAINING PROTEIN"/>
    <property type="match status" value="1"/>
</dbReference>
<dbReference type="InterPro" id="IPR036291">
    <property type="entry name" value="NAD(P)-bd_dom_sf"/>
</dbReference>
<dbReference type="Gene3D" id="3.40.50.720">
    <property type="entry name" value="NAD(P)-binding Rossmann-like Domain"/>
    <property type="match status" value="1"/>
</dbReference>
<evidence type="ECO:0000256" key="1">
    <source>
        <dbReference type="ARBA" id="ARBA00023002"/>
    </source>
</evidence>
<dbReference type="EMBL" id="GL945429">
    <property type="protein sequence ID" value="EGO29988.1"/>
    <property type="molecule type" value="Genomic_DNA"/>
</dbReference>
<name>F8NIS3_SERL9</name>
<dbReference type="RefSeq" id="XP_007314230.1">
    <property type="nucleotide sequence ID" value="XM_007314168.1"/>
</dbReference>
<dbReference type="PRINTS" id="PR00081">
    <property type="entry name" value="GDHRDH"/>
</dbReference>
<dbReference type="Pfam" id="PF00106">
    <property type="entry name" value="adh_short"/>
    <property type="match status" value="1"/>
</dbReference>
<sequence length="311" mass="34030">MPGSMTLSAVRSANATFTRSSPPVAMFVGGTSGIGQAMATAFAKLTKGNAHIIICGRNRAAAESIIASFPKYTTDQGIQPLHEFVQCDVTLMKNVHSMTRGLLSRLPKLNFLVLSPGILTLKGRDETDEGIDRKLALHYYARWKITNDLLPLLRKAKDVGEDAKMITVLGAGYGGKVYLDDLGLKSNYSLANAGNVGCSYNDMMVQEFGIREPDIAFTHINPGAVRTSIMQASHWPLRQLAPILAILIYPLSLSPEDCAEYMLHALFEGNKGAFRRGSRGELITTENAWANEETRKKVWEHSIEVTSVTDV</sequence>
<dbReference type="InterPro" id="IPR002347">
    <property type="entry name" value="SDR_fam"/>
</dbReference>
<dbReference type="GO" id="GO:0016491">
    <property type="term" value="F:oxidoreductase activity"/>
    <property type="evidence" value="ECO:0007669"/>
    <property type="project" value="UniProtKB-KW"/>
</dbReference>
<dbReference type="KEGG" id="sla:SERLADRAFT_458420"/>
<dbReference type="InterPro" id="IPR052228">
    <property type="entry name" value="Sec_Metab_Biosynth_Oxidored"/>
</dbReference>